<dbReference type="InterPro" id="IPR026022">
    <property type="entry name" value="PhoU_dom"/>
</dbReference>
<protein>
    <recommendedName>
        <fullName evidence="1">PhoU domain-containing protein</fullName>
    </recommendedName>
</protein>
<sequence length="323" mass="36195">MGELRRMQRTPTGTFFVCLPKSWAKEHGLKKGALVAFDETADGKLLIDPKYDAEQLPRVTNLAIGPYLGREIIGHYLLGFDIIRIDAKERIDFNIRNVVKATMGSLIGLEIVEENYSQIVLQCLLEPSGFPPEKILRRNYAIVAGMNRDVVNSFVDGDLQRAKSVMARDDESNRLYFLLVRILRTIIQNPRLSEKLGITPIECLDYRLAASLIEAMGDASVKIAAETIELNGLKPSEALRKLLAALQAVCYDAHEQAVKAFISKDIASAENVRNMNEKIETMFTDIEKAAKEETVEIMPQILATASFLRRIYEHSVDLADLVV</sequence>
<dbReference type="GO" id="GO:0045936">
    <property type="term" value="P:negative regulation of phosphate metabolic process"/>
    <property type="evidence" value="ECO:0007669"/>
    <property type="project" value="InterPro"/>
</dbReference>
<evidence type="ECO:0000313" key="3">
    <source>
        <dbReference type="Proteomes" id="UP000054016"/>
    </source>
</evidence>
<dbReference type="EMBL" id="LFWV01000042">
    <property type="protein sequence ID" value="KON31128.1"/>
    <property type="molecule type" value="Genomic_DNA"/>
</dbReference>
<dbReference type="Gene3D" id="1.20.58.220">
    <property type="entry name" value="Phosphate transport system protein phou homolog 2, domain 2"/>
    <property type="match status" value="2"/>
</dbReference>
<dbReference type="GO" id="GO:0030643">
    <property type="term" value="P:intracellular phosphate ion homeostasis"/>
    <property type="evidence" value="ECO:0007669"/>
    <property type="project" value="InterPro"/>
</dbReference>
<evidence type="ECO:0000313" key="2">
    <source>
        <dbReference type="EMBL" id="KON31128.1"/>
    </source>
</evidence>
<accession>A0A0M0BRB2</accession>
<feature type="domain" description="PhoU" evidence="1">
    <location>
        <begin position="249"/>
        <end position="322"/>
    </location>
</feature>
<name>A0A0M0BRB2_9ARCH</name>
<organism evidence="2 3">
    <name type="scientific">miscellaneous Crenarchaeota group-1 archaeon SG8-32-3</name>
    <dbReference type="NCBI Taxonomy" id="1685125"/>
    <lineage>
        <taxon>Archaea</taxon>
        <taxon>Candidatus Bathyarchaeota</taxon>
        <taxon>MCG-1</taxon>
    </lineage>
</organism>
<dbReference type="InterPro" id="IPR038078">
    <property type="entry name" value="PhoU-like_sf"/>
</dbReference>
<dbReference type="Pfam" id="PF01895">
    <property type="entry name" value="PhoU"/>
    <property type="match status" value="2"/>
</dbReference>
<dbReference type="InterPro" id="IPR028366">
    <property type="entry name" value="PhoU"/>
</dbReference>
<dbReference type="PANTHER" id="PTHR42930:SF3">
    <property type="entry name" value="PHOSPHATE-SPECIFIC TRANSPORT SYSTEM ACCESSORY PROTEIN PHOU"/>
    <property type="match status" value="1"/>
</dbReference>
<feature type="domain" description="PhoU" evidence="1">
    <location>
        <begin position="140"/>
        <end position="225"/>
    </location>
</feature>
<evidence type="ECO:0000259" key="1">
    <source>
        <dbReference type="Pfam" id="PF01895"/>
    </source>
</evidence>
<comment type="caution">
    <text evidence="2">The sequence shown here is derived from an EMBL/GenBank/DDBJ whole genome shotgun (WGS) entry which is preliminary data.</text>
</comment>
<dbReference type="SUPFAM" id="SSF109755">
    <property type="entry name" value="PhoU-like"/>
    <property type="match status" value="1"/>
</dbReference>
<dbReference type="Proteomes" id="UP000054016">
    <property type="component" value="Unassembled WGS sequence"/>
</dbReference>
<dbReference type="PANTHER" id="PTHR42930">
    <property type="entry name" value="PHOSPHATE-SPECIFIC TRANSPORT SYSTEM ACCESSORY PROTEIN PHOU"/>
    <property type="match status" value="1"/>
</dbReference>
<proteinExistence type="predicted"/>
<gene>
    <name evidence="2" type="ORF">AC478_03275</name>
</gene>
<reference evidence="3" key="1">
    <citation type="submission" date="2015-06" db="EMBL/GenBank/DDBJ databases">
        <title>New insights into the roles of widespread benthic archaea in carbon and nitrogen cycling.</title>
        <authorList>
            <person name="Lazar C.S."/>
            <person name="Baker B.J."/>
            <person name="Seitz K.W."/>
            <person name="Hyde A.S."/>
            <person name="Dick G.J."/>
            <person name="Hinrichs K.-U."/>
            <person name="Teske A.P."/>
        </authorList>
    </citation>
    <scope>NUCLEOTIDE SEQUENCE [LARGE SCALE GENOMIC DNA]</scope>
</reference>
<dbReference type="AlphaFoldDB" id="A0A0M0BRB2"/>